<gene>
    <name evidence="3" type="ORF">DEA37_0004364</name>
</gene>
<dbReference type="InterPro" id="IPR007871">
    <property type="entry name" value="Methyltransferase_TRM13"/>
</dbReference>
<keyword evidence="1" id="KW-0732">Signal</keyword>
<sequence>MLLSYVFIFNFIHLISLPVHRFSTEQRIVIGRLSKRLIDWSRLCYIRNELKFPNASMCTYTSHDVTLENFVLRASNAID</sequence>
<name>A0A5J4NSI7_9TREM</name>
<evidence type="ECO:0000313" key="3">
    <source>
        <dbReference type="EMBL" id="KAA3678434.1"/>
    </source>
</evidence>
<reference evidence="3 4" key="1">
    <citation type="journal article" date="2019" name="Gigascience">
        <title>Whole-genome sequence of the oriental lung fluke Paragonimus westermani.</title>
        <authorList>
            <person name="Oey H."/>
            <person name="Zakrzewski M."/>
            <person name="Narain K."/>
            <person name="Devi K.R."/>
            <person name="Agatsuma T."/>
            <person name="Nawaratna S."/>
            <person name="Gobert G.N."/>
            <person name="Jones M.K."/>
            <person name="Ragan M.A."/>
            <person name="McManus D.P."/>
            <person name="Krause L."/>
        </authorList>
    </citation>
    <scope>NUCLEOTIDE SEQUENCE [LARGE SCALE GENOMIC DNA]</scope>
    <source>
        <strain evidence="3 4">IND2009</strain>
    </source>
</reference>
<comment type="caution">
    <text evidence="3">The sequence shown here is derived from an EMBL/GenBank/DDBJ whole genome shotgun (WGS) entry which is preliminary data.</text>
</comment>
<evidence type="ECO:0000313" key="4">
    <source>
        <dbReference type="Proteomes" id="UP000324629"/>
    </source>
</evidence>
<dbReference type="Pfam" id="PF05206">
    <property type="entry name" value="TRM13"/>
    <property type="match status" value="1"/>
</dbReference>
<feature type="signal peptide" evidence="1">
    <location>
        <begin position="1"/>
        <end position="21"/>
    </location>
</feature>
<protein>
    <recommendedName>
        <fullName evidence="2">Methyltransferase TRM13 domain-containing protein</fullName>
    </recommendedName>
</protein>
<feature type="domain" description="Methyltransferase TRM13" evidence="2">
    <location>
        <begin position="21"/>
        <end position="74"/>
    </location>
</feature>
<keyword evidence="4" id="KW-1185">Reference proteome</keyword>
<feature type="chain" id="PRO_5023842110" description="Methyltransferase TRM13 domain-containing protein" evidence="1">
    <location>
        <begin position="22"/>
        <end position="79"/>
    </location>
</feature>
<dbReference type="GO" id="GO:0008033">
    <property type="term" value="P:tRNA processing"/>
    <property type="evidence" value="ECO:0007669"/>
    <property type="project" value="InterPro"/>
</dbReference>
<dbReference type="GO" id="GO:0008168">
    <property type="term" value="F:methyltransferase activity"/>
    <property type="evidence" value="ECO:0007669"/>
    <property type="project" value="InterPro"/>
</dbReference>
<evidence type="ECO:0000256" key="1">
    <source>
        <dbReference type="SAM" id="SignalP"/>
    </source>
</evidence>
<organism evidence="3 4">
    <name type="scientific">Paragonimus westermani</name>
    <dbReference type="NCBI Taxonomy" id="34504"/>
    <lineage>
        <taxon>Eukaryota</taxon>
        <taxon>Metazoa</taxon>
        <taxon>Spiralia</taxon>
        <taxon>Lophotrochozoa</taxon>
        <taxon>Platyhelminthes</taxon>
        <taxon>Trematoda</taxon>
        <taxon>Digenea</taxon>
        <taxon>Plagiorchiida</taxon>
        <taxon>Troglotremata</taxon>
        <taxon>Troglotrematidae</taxon>
        <taxon>Paragonimus</taxon>
    </lineage>
</organism>
<evidence type="ECO:0000259" key="2">
    <source>
        <dbReference type="Pfam" id="PF05206"/>
    </source>
</evidence>
<dbReference type="AlphaFoldDB" id="A0A5J4NSI7"/>
<dbReference type="EMBL" id="QNGE01001103">
    <property type="protein sequence ID" value="KAA3678434.1"/>
    <property type="molecule type" value="Genomic_DNA"/>
</dbReference>
<proteinExistence type="predicted"/>
<accession>A0A5J4NSI7</accession>
<dbReference type="Proteomes" id="UP000324629">
    <property type="component" value="Unassembled WGS sequence"/>
</dbReference>